<organism evidence="2 3">
    <name type="scientific">Rhizophagus irregularis</name>
    <dbReference type="NCBI Taxonomy" id="588596"/>
    <lineage>
        <taxon>Eukaryota</taxon>
        <taxon>Fungi</taxon>
        <taxon>Fungi incertae sedis</taxon>
        <taxon>Mucoromycota</taxon>
        <taxon>Glomeromycotina</taxon>
        <taxon>Glomeromycetes</taxon>
        <taxon>Glomerales</taxon>
        <taxon>Glomeraceae</taxon>
        <taxon>Rhizophagus</taxon>
    </lineage>
</organism>
<dbReference type="AlphaFoldDB" id="A0A2N1M7P3"/>
<comment type="caution">
    <text evidence="2">The sequence shown here is derived from an EMBL/GenBank/DDBJ whole genome shotgun (WGS) entry which is preliminary data.</text>
</comment>
<evidence type="ECO:0000313" key="3">
    <source>
        <dbReference type="Proteomes" id="UP000233469"/>
    </source>
</evidence>
<accession>A0A2N1M7P3</accession>
<proteinExistence type="predicted"/>
<protein>
    <submittedName>
        <fullName evidence="2">Uncharacterized protein</fullName>
    </submittedName>
</protein>
<gene>
    <name evidence="2" type="ORF">RhiirC2_721079</name>
</gene>
<evidence type="ECO:0000256" key="1">
    <source>
        <dbReference type="SAM" id="MobiDB-lite"/>
    </source>
</evidence>
<sequence length="111" mass="12600">EEKIKKSVDPNNYDDEILKGLETTKRNYLAQIEIIKKAIDSNDPSMPPILPDDIAELEQKLYDLPINGQTLRKIKDEAKRGQTSKGGKLVQVDGRSFTTRQSDDLSRRVTD</sequence>
<feature type="region of interest" description="Disordered" evidence="1">
    <location>
        <begin position="77"/>
        <end position="111"/>
    </location>
</feature>
<feature type="non-terminal residue" evidence="2">
    <location>
        <position position="1"/>
    </location>
</feature>
<reference evidence="2 3" key="2">
    <citation type="submission" date="2017-10" db="EMBL/GenBank/DDBJ databases">
        <title>Extensive intraspecific genome diversity in a model arbuscular mycorrhizal fungus.</title>
        <authorList>
            <person name="Chen E.C.H."/>
            <person name="Morin E."/>
            <person name="Baudet D."/>
            <person name="Noel J."/>
            <person name="Ndikumana S."/>
            <person name="Charron P."/>
            <person name="St-Onge C."/>
            <person name="Giorgi J."/>
            <person name="Grigoriev I.V."/>
            <person name="Roux C."/>
            <person name="Martin F.M."/>
            <person name="Corradi N."/>
        </authorList>
    </citation>
    <scope>NUCLEOTIDE SEQUENCE [LARGE SCALE GENOMIC DNA]</scope>
    <source>
        <strain evidence="2 3">C2</strain>
    </source>
</reference>
<evidence type="ECO:0000313" key="2">
    <source>
        <dbReference type="EMBL" id="PKK57665.1"/>
    </source>
</evidence>
<feature type="compositionally biased region" description="Basic and acidic residues" evidence="1">
    <location>
        <begin position="101"/>
        <end position="111"/>
    </location>
</feature>
<name>A0A2N1M7P3_9GLOM</name>
<reference evidence="2 3" key="1">
    <citation type="submission" date="2016-04" db="EMBL/GenBank/DDBJ databases">
        <title>Genome analyses suggest a sexual origin of heterokaryosis in a supposedly ancient asexual fungus.</title>
        <authorList>
            <person name="Ropars J."/>
            <person name="Sedzielewska K."/>
            <person name="Noel J."/>
            <person name="Charron P."/>
            <person name="Farinelli L."/>
            <person name="Marton T."/>
            <person name="Kruger M."/>
            <person name="Pelin A."/>
            <person name="Brachmann A."/>
            <person name="Corradi N."/>
        </authorList>
    </citation>
    <scope>NUCLEOTIDE SEQUENCE [LARGE SCALE GENOMIC DNA]</scope>
    <source>
        <strain evidence="2 3">C2</strain>
    </source>
</reference>
<dbReference type="Proteomes" id="UP000233469">
    <property type="component" value="Unassembled WGS sequence"/>
</dbReference>
<dbReference type="EMBL" id="LLXL01004197">
    <property type="protein sequence ID" value="PKK57665.1"/>
    <property type="molecule type" value="Genomic_DNA"/>
</dbReference>